<evidence type="ECO:0000259" key="1">
    <source>
        <dbReference type="Pfam" id="PF13648"/>
    </source>
</evidence>
<dbReference type="RefSeq" id="WP_091523411.1">
    <property type="nucleotide sequence ID" value="NZ_FOVI01000012.1"/>
</dbReference>
<keyword evidence="3" id="KW-1185">Reference proteome</keyword>
<evidence type="ECO:0000313" key="2">
    <source>
        <dbReference type="EMBL" id="SFN87073.1"/>
    </source>
</evidence>
<sequence length="159" mass="19015">MIKKILLTIFIVILLFGCFQLYSWLFVSNISSDNSTSFIGTYQLEKISRPEKILLLKRNKLKAAFFNDERKRVLYLKEDFKQRFVLYKEKKGVVDSVVREGTWEIKTDSIILNFENEEHQEKIVRIGFTDKFYFLNNVYDCKFRTEKIGKEFTVLKKVK</sequence>
<name>A0A1I5CJI4_9FLAO</name>
<reference evidence="3" key="1">
    <citation type="submission" date="2016-10" db="EMBL/GenBank/DDBJ databases">
        <authorList>
            <person name="Varghese N."/>
            <person name="Submissions S."/>
        </authorList>
    </citation>
    <scope>NUCLEOTIDE SEQUENCE [LARGE SCALE GENOMIC DNA]</scope>
    <source>
        <strain evidence="3">DS-12</strain>
    </source>
</reference>
<dbReference type="EMBL" id="FOVI01000012">
    <property type="protein sequence ID" value="SFN87073.1"/>
    <property type="molecule type" value="Genomic_DNA"/>
</dbReference>
<dbReference type="PROSITE" id="PS51257">
    <property type="entry name" value="PROKAR_LIPOPROTEIN"/>
    <property type="match status" value="1"/>
</dbReference>
<dbReference type="Proteomes" id="UP000199036">
    <property type="component" value="Unassembled WGS sequence"/>
</dbReference>
<dbReference type="AlphaFoldDB" id="A0A1I5CJI4"/>
<gene>
    <name evidence="2" type="ORF">SAMN05421741_11297</name>
</gene>
<dbReference type="Pfam" id="PF13648">
    <property type="entry name" value="Lipocalin_4"/>
    <property type="match status" value="1"/>
</dbReference>
<organism evidence="2 3">
    <name type="scientific">Paenimyroides ummariense</name>
    <dbReference type="NCBI Taxonomy" id="913024"/>
    <lineage>
        <taxon>Bacteria</taxon>
        <taxon>Pseudomonadati</taxon>
        <taxon>Bacteroidota</taxon>
        <taxon>Flavobacteriia</taxon>
        <taxon>Flavobacteriales</taxon>
        <taxon>Flavobacteriaceae</taxon>
        <taxon>Paenimyroides</taxon>
    </lineage>
</organism>
<dbReference type="InterPro" id="IPR024311">
    <property type="entry name" value="Lipocalin-like"/>
</dbReference>
<feature type="domain" description="Lipocalin-like" evidence="1">
    <location>
        <begin position="39"/>
        <end position="124"/>
    </location>
</feature>
<proteinExistence type="predicted"/>
<evidence type="ECO:0000313" key="3">
    <source>
        <dbReference type="Proteomes" id="UP000199036"/>
    </source>
</evidence>
<accession>A0A1I5CJI4</accession>
<protein>
    <recommendedName>
        <fullName evidence="1">Lipocalin-like domain-containing protein</fullName>
    </recommendedName>
</protein>